<dbReference type="InterPro" id="IPR009003">
    <property type="entry name" value="Peptidase_S1_PA"/>
</dbReference>
<dbReference type="SUPFAM" id="SSF50494">
    <property type="entry name" value="Trypsin-like serine proteases"/>
    <property type="match status" value="1"/>
</dbReference>
<dbReference type="PROSITE" id="PS50923">
    <property type="entry name" value="SUSHI"/>
    <property type="match status" value="2"/>
</dbReference>
<dbReference type="GO" id="GO:0009986">
    <property type="term" value="C:cell surface"/>
    <property type="evidence" value="ECO:0007669"/>
    <property type="project" value="UniProtKB-SubCell"/>
</dbReference>
<feature type="domain" description="Sushi" evidence="16">
    <location>
        <begin position="25"/>
        <end position="81"/>
    </location>
</feature>
<evidence type="ECO:0000256" key="8">
    <source>
        <dbReference type="ARBA" id="ARBA00022859"/>
    </source>
</evidence>
<name>A0A0U2DB60_LOXLA</name>
<proteinExistence type="evidence at transcript level"/>
<dbReference type="GO" id="GO:0032991">
    <property type="term" value="C:protein-containing complex"/>
    <property type="evidence" value="ECO:0007669"/>
    <property type="project" value="UniProtKB-ARBA"/>
</dbReference>
<evidence type="ECO:0000256" key="9">
    <source>
        <dbReference type="ARBA" id="ARBA00023157"/>
    </source>
</evidence>
<feature type="disulfide bond" evidence="12">
    <location>
        <begin position="52"/>
        <end position="79"/>
    </location>
</feature>
<dbReference type="Gene3D" id="2.40.10.10">
    <property type="entry name" value="Trypsin-like serine proteases"/>
    <property type="match status" value="1"/>
</dbReference>
<evidence type="ECO:0000256" key="5">
    <source>
        <dbReference type="ARBA" id="ARBA00022659"/>
    </source>
</evidence>
<dbReference type="Gene3D" id="3.40.50.410">
    <property type="entry name" value="von Willebrand factor, type A domain"/>
    <property type="match status" value="1"/>
</dbReference>
<organism evidence="17">
    <name type="scientific">Loxosceles laeta</name>
    <name type="common">South American recluse spider</name>
    <name type="synonym">Scytodes laeta</name>
    <dbReference type="NCBI Taxonomy" id="58217"/>
    <lineage>
        <taxon>Eukaryota</taxon>
        <taxon>Metazoa</taxon>
        <taxon>Ecdysozoa</taxon>
        <taxon>Arthropoda</taxon>
        <taxon>Chelicerata</taxon>
        <taxon>Arachnida</taxon>
        <taxon>Araneae</taxon>
        <taxon>Araneomorphae</taxon>
        <taxon>Haplogynae</taxon>
        <taxon>Scytodoidea</taxon>
        <taxon>Sicariidae</taxon>
        <taxon>Loxosceles</taxon>
    </lineage>
</organism>
<dbReference type="InterPro" id="IPR001314">
    <property type="entry name" value="Peptidase_S1A"/>
</dbReference>
<comment type="cofactor">
    <cofactor evidence="1">
        <name>Mn(2+)</name>
        <dbReference type="ChEBI" id="CHEBI:29035"/>
    </cofactor>
</comment>
<keyword evidence="4" id="KW-0399">Innate immunity</keyword>
<dbReference type="SUPFAM" id="SSF57535">
    <property type="entry name" value="Complement control module/SCR domain"/>
    <property type="match status" value="2"/>
</dbReference>
<comment type="cofactor">
    <cofactor evidence="2">
        <name>Mg(2+)</name>
        <dbReference type="ChEBI" id="CHEBI:18420"/>
    </cofactor>
</comment>
<comment type="subcellular location">
    <subcellularLocation>
        <location evidence="3">Cell surface</location>
    </subcellularLocation>
</comment>
<evidence type="ECO:0000256" key="12">
    <source>
        <dbReference type="PROSITE-ProRule" id="PRU00302"/>
    </source>
</evidence>
<dbReference type="Pfam" id="PF00089">
    <property type="entry name" value="Trypsin"/>
    <property type="match status" value="1"/>
</dbReference>
<dbReference type="CDD" id="cd00033">
    <property type="entry name" value="CCP"/>
    <property type="match status" value="2"/>
</dbReference>
<evidence type="ECO:0000313" key="17">
    <source>
        <dbReference type="EMBL" id="AKO71453.1"/>
    </source>
</evidence>
<keyword evidence="10" id="KW-0325">Glycoprotein</keyword>
<keyword evidence="7" id="KW-0677">Repeat</keyword>
<reference evidence="17" key="1">
    <citation type="submission" date="2014-11" db="EMBL/GenBank/DDBJ databases">
        <title>Characterization of the genes coding for the Complement System components C3 and factor B from Loxosceles spider venom glands.</title>
        <authorList>
            <person name="Myamoto D.T."/>
            <person name="Pidde-Queiroz G."/>
            <person name="Pedroso A.Jr."/>
            <person name="Goncalves de Andrade R.M."/>
            <person name="Tambourgi D.V."/>
        </authorList>
    </citation>
    <scope>NUCLEOTIDE SEQUENCE</scope>
</reference>
<dbReference type="InterPro" id="IPR035976">
    <property type="entry name" value="Sushi/SCR/CCP_sf"/>
</dbReference>
<dbReference type="SMART" id="SM00020">
    <property type="entry name" value="Tryp_SPc"/>
    <property type="match status" value="1"/>
</dbReference>
<evidence type="ECO:0000256" key="4">
    <source>
        <dbReference type="ARBA" id="ARBA00022588"/>
    </source>
</evidence>
<dbReference type="InterPro" id="IPR000436">
    <property type="entry name" value="Sushi_SCR_CCP_dom"/>
</dbReference>
<evidence type="ECO:0000259" key="15">
    <source>
        <dbReference type="PROSITE" id="PS50240"/>
    </source>
</evidence>
<feature type="domain" description="Peptidase S1" evidence="15">
    <location>
        <begin position="388"/>
        <end position="643"/>
    </location>
</feature>
<evidence type="ECO:0000256" key="10">
    <source>
        <dbReference type="ARBA" id="ARBA00023180"/>
    </source>
</evidence>
<dbReference type="EMBL" id="KP203885">
    <property type="protein sequence ID" value="AKO71453.1"/>
    <property type="molecule type" value="mRNA"/>
</dbReference>
<dbReference type="InterPro" id="IPR002035">
    <property type="entry name" value="VWF_A"/>
</dbReference>
<feature type="disulfide bond" evidence="12">
    <location>
        <begin position="113"/>
        <end position="140"/>
    </location>
</feature>
<dbReference type="SMART" id="SM00032">
    <property type="entry name" value="CCP"/>
    <property type="match status" value="2"/>
</dbReference>
<protein>
    <recommendedName>
        <fullName evidence="11">C3/C5 convertase</fullName>
    </recommendedName>
</protein>
<keyword evidence="9 12" id="KW-1015">Disulfide bond</keyword>
<evidence type="ECO:0000256" key="2">
    <source>
        <dbReference type="ARBA" id="ARBA00001946"/>
    </source>
</evidence>
<sequence>MASVEWAILGFLFWISTVIRQAGSSVCRPLPYSSLRNGNIIAESGGTFRFECNKGYFLGGPSKIRCYKGNWTSERAPVCIESGEFCDAPQKIANAKLHGPTVYEIDSVIQYMCRPGYVLVGNGRRICLRSGYWSGITPTCMDESEPLQNVAERLNKEFVTKMASHSNDSSIQQAYYLDSASRRRGLDLVILVDRSSSVDPFDLNVAKKFIKYLLQEFGVKNSNSNQMGTRAAVIAFGTTIDIIFNLNDTHIDSPDAAGVALDELLKPNGGGTAMVPALTSVFLKVQPFLRERSKHALFLISDGEPNIGGDDITPEDISRQLKDHAAFEIFAVGIGPDVQRKTLASVASEPVLHHVFMLDKFTDLEDMMAIMKNRPTEEPPVSLDRCGRMDGRNESEGWPWVAAVYVSYEANNSTQLSLCAGALFCSQWVLTTASCFFYIEENRVSFNIEEVFVVMGEYDLMGEDPKQRNFYASKVVIHPDYDESDTLLNNLALVKLHKPVPLETFKPICLPPTDRTVPLFLDHNINASVAGWGISAPKNGFETISPSATRSQLTVRNVILAEELECRRRINRRLNETIVFCAEISGTTDNCVGNPGSPIIAKDPPTGINHVLGLLSQRNKCDKGSSQYFELTKYISWINKESDKCHFSHWN</sequence>
<accession>A0A0U2DB60</accession>
<dbReference type="Gene3D" id="2.10.70.10">
    <property type="entry name" value="Complement Module, domain 1"/>
    <property type="match status" value="2"/>
</dbReference>
<dbReference type="SUPFAM" id="SSF53300">
    <property type="entry name" value="vWA-like"/>
    <property type="match status" value="1"/>
</dbReference>
<dbReference type="InterPro" id="IPR043504">
    <property type="entry name" value="Peptidase_S1_PA_chymotrypsin"/>
</dbReference>
<evidence type="ECO:0000256" key="11">
    <source>
        <dbReference type="ARBA" id="ARBA00029636"/>
    </source>
</evidence>
<feature type="chain" id="PRO_5006830404" description="C3/C5 convertase" evidence="13">
    <location>
        <begin position="25"/>
        <end position="651"/>
    </location>
</feature>
<keyword evidence="5 12" id="KW-0768">Sushi</keyword>
<dbReference type="PROSITE" id="PS50234">
    <property type="entry name" value="VWFA"/>
    <property type="match status" value="1"/>
</dbReference>
<dbReference type="PROSITE" id="PS50240">
    <property type="entry name" value="TRYPSIN_DOM"/>
    <property type="match status" value="1"/>
</dbReference>
<dbReference type="GO" id="GO:0006508">
    <property type="term" value="P:proteolysis"/>
    <property type="evidence" value="ECO:0007669"/>
    <property type="project" value="InterPro"/>
</dbReference>
<dbReference type="PANTHER" id="PTHR46393">
    <property type="entry name" value="SUSHI DOMAIN-CONTAINING PROTEIN"/>
    <property type="match status" value="1"/>
</dbReference>
<dbReference type="AlphaFoldDB" id="A0A0U2DB60"/>
<dbReference type="PANTHER" id="PTHR46393:SF7">
    <property type="entry name" value="COMPLEMENT C2"/>
    <property type="match status" value="1"/>
</dbReference>
<evidence type="ECO:0000256" key="7">
    <source>
        <dbReference type="ARBA" id="ARBA00022737"/>
    </source>
</evidence>
<evidence type="ECO:0000256" key="6">
    <source>
        <dbReference type="ARBA" id="ARBA00022729"/>
    </source>
</evidence>
<dbReference type="Pfam" id="PF00084">
    <property type="entry name" value="Sushi"/>
    <property type="match status" value="2"/>
</dbReference>
<feature type="domain" description="Sushi" evidence="16">
    <location>
        <begin position="84"/>
        <end position="142"/>
    </location>
</feature>
<feature type="domain" description="VWFA" evidence="14">
    <location>
        <begin position="187"/>
        <end position="371"/>
    </location>
</feature>
<dbReference type="InterPro" id="IPR036465">
    <property type="entry name" value="vWFA_dom_sf"/>
</dbReference>
<evidence type="ECO:0000256" key="1">
    <source>
        <dbReference type="ARBA" id="ARBA00001936"/>
    </source>
</evidence>
<comment type="caution">
    <text evidence="12">Lacks conserved residue(s) required for the propagation of feature annotation.</text>
</comment>
<dbReference type="SMART" id="SM00327">
    <property type="entry name" value="VWA"/>
    <property type="match status" value="1"/>
</dbReference>
<evidence type="ECO:0000256" key="13">
    <source>
        <dbReference type="SAM" id="SignalP"/>
    </source>
</evidence>
<evidence type="ECO:0000259" key="14">
    <source>
        <dbReference type="PROSITE" id="PS50234"/>
    </source>
</evidence>
<dbReference type="GO" id="GO:0045087">
    <property type="term" value="P:innate immune response"/>
    <property type="evidence" value="ECO:0007669"/>
    <property type="project" value="UniProtKB-KW"/>
</dbReference>
<evidence type="ECO:0000259" key="16">
    <source>
        <dbReference type="PROSITE" id="PS50923"/>
    </source>
</evidence>
<dbReference type="GO" id="GO:0004252">
    <property type="term" value="F:serine-type endopeptidase activity"/>
    <property type="evidence" value="ECO:0007669"/>
    <property type="project" value="InterPro"/>
</dbReference>
<dbReference type="PRINTS" id="PR00722">
    <property type="entry name" value="CHYMOTRYPSIN"/>
</dbReference>
<dbReference type="Pfam" id="PF00092">
    <property type="entry name" value="VWA"/>
    <property type="match status" value="1"/>
</dbReference>
<keyword evidence="8" id="KW-0391">Immunity</keyword>
<dbReference type="CDD" id="cd01450">
    <property type="entry name" value="vWFA_subfamily_ECM"/>
    <property type="match status" value="1"/>
</dbReference>
<keyword evidence="6 13" id="KW-0732">Signal</keyword>
<dbReference type="InterPro" id="IPR001254">
    <property type="entry name" value="Trypsin_dom"/>
</dbReference>
<evidence type="ECO:0000256" key="3">
    <source>
        <dbReference type="ARBA" id="ARBA00004241"/>
    </source>
</evidence>
<feature type="signal peptide" evidence="13">
    <location>
        <begin position="1"/>
        <end position="24"/>
    </location>
</feature>